<dbReference type="PROSITE" id="PS51318">
    <property type="entry name" value="TAT"/>
    <property type="match status" value="1"/>
</dbReference>
<accession>A0A366HM99</accession>
<proteinExistence type="predicted"/>
<reference evidence="3 4" key="1">
    <citation type="submission" date="2018-06" db="EMBL/GenBank/DDBJ databases">
        <title>Genomic Encyclopedia of Type Strains, Phase IV (KMG-IV): sequencing the most valuable type-strain genomes for metagenomic binning, comparative biology and taxonomic classification.</title>
        <authorList>
            <person name="Goeker M."/>
        </authorList>
    </citation>
    <scope>NUCLEOTIDE SEQUENCE [LARGE SCALE GENOMIC DNA]</scope>
    <source>
        <strain evidence="3 4">DSM 25520</strain>
    </source>
</reference>
<keyword evidence="1" id="KW-0732">Signal</keyword>
<evidence type="ECO:0000256" key="1">
    <source>
        <dbReference type="SAM" id="SignalP"/>
    </source>
</evidence>
<dbReference type="CDD" id="cd01822">
    <property type="entry name" value="Lysophospholipase_L1_like"/>
    <property type="match status" value="1"/>
</dbReference>
<dbReference type="PANTHER" id="PTHR30383:SF24">
    <property type="entry name" value="THIOESTERASE 1_PROTEASE 1_LYSOPHOSPHOLIPASE L1"/>
    <property type="match status" value="1"/>
</dbReference>
<dbReference type="RefSeq" id="WP_113931384.1">
    <property type="nucleotide sequence ID" value="NZ_JACCEU010000001.1"/>
</dbReference>
<dbReference type="OrthoDB" id="9786188at2"/>
<dbReference type="SUPFAM" id="SSF52266">
    <property type="entry name" value="SGNH hydrolase"/>
    <property type="match status" value="1"/>
</dbReference>
<evidence type="ECO:0000259" key="2">
    <source>
        <dbReference type="Pfam" id="PF13472"/>
    </source>
</evidence>
<dbReference type="PANTHER" id="PTHR30383">
    <property type="entry name" value="THIOESTERASE 1/PROTEASE 1/LYSOPHOSPHOLIPASE L1"/>
    <property type="match status" value="1"/>
</dbReference>
<feature type="domain" description="SGNH hydrolase-type esterase" evidence="2">
    <location>
        <begin position="34"/>
        <end position="192"/>
    </location>
</feature>
<name>A0A366HM99_9BURK</name>
<feature type="signal peptide" evidence="1">
    <location>
        <begin position="1"/>
        <end position="22"/>
    </location>
</feature>
<dbReference type="EMBL" id="QNRQ01000001">
    <property type="protein sequence ID" value="RBP43075.1"/>
    <property type="molecule type" value="Genomic_DNA"/>
</dbReference>
<sequence length="217" mass="23435">MTDRRRFLIGAAVLCGLPASYAQEAAQANRNILVVGDSLSAEYGLRRGSGWVSIIADKLKTEKYGVGTANASISGDTTSGGLSRFPAALSRHQPGIVIIELGSNDALRGLSLQMTQDNLSTMISLAQKAGAKVLLVGMQIPPNYGRNYTEKFRQLFIDVAAQRNTALVPFLLEGMADKRELFQADGIHPNEDAQPILARNVWVQLKTLLDPAAKKAR</sequence>
<evidence type="ECO:0000313" key="4">
    <source>
        <dbReference type="Proteomes" id="UP000253628"/>
    </source>
</evidence>
<dbReference type="InterPro" id="IPR013830">
    <property type="entry name" value="SGNH_hydro"/>
</dbReference>
<dbReference type="Gene3D" id="3.40.50.1110">
    <property type="entry name" value="SGNH hydrolase"/>
    <property type="match status" value="1"/>
</dbReference>
<keyword evidence="4" id="KW-1185">Reference proteome</keyword>
<feature type="chain" id="PRO_5016924964" evidence="1">
    <location>
        <begin position="23"/>
        <end position="217"/>
    </location>
</feature>
<comment type="caution">
    <text evidence="3">The sequence shown here is derived from an EMBL/GenBank/DDBJ whole genome shotgun (WGS) entry which is preliminary data.</text>
</comment>
<dbReference type="AlphaFoldDB" id="A0A366HM99"/>
<dbReference type="Proteomes" id="UP000253628">
    <property type="component" value="Unassembled WGS sequence"/>
</dbReference>
<protein>
    <submittedName>
        <fullName evidence="3">Acyl-CoA thioesterase-1</fullName>
    </submittedName>
</protein>
<organism evidence="3 4">
    <name type="scientific">Eoetvoesiella caeni</name>
    <dbReference type="NCBI Taxonomy" id="645616"/>
    <lineage>
        <taxon>Bacteria</taxon>
        <taxon>Pseudomonadati</taxon>
        <taxon>Pseudomonadota</taxon>
        <taxon>Betaproteobacteria</taxon>
        <taxon>Burkholderiales</taxon>
        <taxon>Alcaligenaceae</taxon>
        <taxon>Eoetvoesiella</taxon>
    </lineage>
</organism>
<gene>
    <name evidence="3" type="ORF">DFR37_101200</name>
</gene>
<dbReference type="InterPro" id="IPR051532">
    <property type="entry name" value="Ester_Hydrolysis_Enzymes"/>
</dbReference>
<dbReference type="InterPro" id="IPR006311">
    <property type="entry name" value="TAT_signal"/>
</dbReference>
<dbReference type="Pfam" id="PF13472">
    <property type="entry name" value="Lipase_GDSL_2"/>
    <property type="match status" value="1"/>
</dbReference>
<dbReference type="GO" id="GO:0004622">
    <property type="term" value="F:phosphatidylcholine lysophospholipase activity"/>
    <property type="evidence" value="ECO:0007669"/>
    <property type="project" value="TreeGrafter"/>
</dbReference>
<dbReference type="InterPro" id="IPR036514">
    <property type="entry name" value="SGNH_hydro_sf"/>
</dbReference>
<evidence type="ECO:0000313" key="3">
    <source>
        <dbReference type="EMBL" id="RBP43075.1"/>
    </source>
</evidence>